<proteinExistence type="predicted"/>
<accession>A0A6J6ERA0</accession>
<dbReference type="AlphaFoldDB" id="A0A6J6ERA0"/>
<dbReference type="InterPro" id="IPR023459">
    <property type="entry name" value="Tscrpt_elong_fac_GreA/B_fam"/>
</dbReference>
<dbReference type="SUPFAM" id="SSF54534">
    <property type="entry name" value="FKBP-like"/>
    <property type="match status" value="1"/>
</dbReference>
<dbReference type="GO" id="GO:0070063">
    <property type="term" value="F:RNA polymerase binding"/>
    <property type="evidence" value="ECO:0007669"/>
    <property type="project" value="InterPro"/>
</dbReference>
<evidence type="ECO:0000313" key="2">
    <source>
        <dbReference type="EMBL" id="CAB4579060.1"/>
    </source>
</evidence>
<reference evidence="2" key="1">
    <citation type="submission" date="2020-05" db="EMBL/GenBank/DDBJ databases">
        <authorList>
            <person name="Chiriac C."/>
            <person name="Salcher M."/>
            <person name="Ghai R."/>
            <person name="Kavagutti S V."/>
        </authorList>
    </citation>
    <scope>NUCLEOTIDE SEQUENCE</scope>
</reference>
<name>A0A6J6ERA0_9ZZZZ</name>
<sequence length="155" mass="17079">MKTASKKKESAPVIITELGRIELLKQVDEIRNVQLPLLAPLISATDRDERDVAEFTRLTEEANSIEALVSESTKPDLIVDDKTVRLGCVVKIQTKKETFKVRVVHPVEAHLDDERISSESPLGQAIMGNKKGDQVTVIAPSGNWSALIKSVELLP</sequence>
<feature type="domain" description="Transcription elongation factor GreA/GreB C-terminal" evidence="1">
    <location>
        <begin position="81"/>
        <end position="152"/>
    </location>
</feature>
<dbReference type="GO" id="GO:0032784">
    <property type="term" value="P:regulation of DNA-templated transcription elongation"/>
    <property type="evidence" value="ECO:0007669"/>
    <property type="project" value="InterPro"/>
</dbReference>
<dbReference type="InterPro" id="IPR001437">
    <property type="entry name" value="Tscrpt_elong_fac_GreA/B_C"/>
</dbReference>
<dbReference type="PANTHER" id="PTHR30437">
    <property type="entry name" value="TRANSCRIPTION ELONGATION FACTOR GREA"/>
    <property type="match status" value="1"/>
</dbReference>
<dbReference type="Gene3D" id="3.10.50.30">
    <property type="entry name" value="Transcription elongation factor, GreA/GreB, C-terminal domain"/>
    <property type="match status" value="1"/>
</dbReference>
<dbReference type="GO" id="GO:0006354">
    <property type="term" value="P:DNA-templated transcription elongation"/>
    <property type="evidence" value="ECO:0007669"/>
    <property type="project" value="TreeGrafter"/>
</dbReference>
<dbReference type="InterPro" id="IPR036953">
    <property type="entry name" value="GreA/GreB_C_sf"/>
</dbReference>
<dbReference type="PANTHER" id="PTHR30437:SF4">
    <property type="entry name" value="TRANSCRIPTION ELONGATION FACTOR GREA"/>
    <property type="match status" value="1"/>
</dbReference>
<protein>
    <submittedName>
        <fullName evidence="2">Unannotated protein</fullName>
    </submittedName>
</protein>
<evidence type="ECO:0000259" key="1">
    <source>
        <dbReference type="Pfam" id="PF01272"/>
    </source>
</evidence>
<dbReference type="Pfam" id="PF01272">
    <property type="entry name" value="GreA_GreB"/>
    <property type="match status" value="1"/>
</dbReference>
<gene>
    <name evidence="2" type="ORF">UFOPK1740_00770</name>
</gene>
<organism evidence="2">
    <name type="scientific">freshwater metagenome</name>
    <dbReference type="NCBI Taxonomy" id="449393"/>
    <lineage>
        <taxon>unclassified sequences</taxon>
        <taxon>metagenomes</taxon>
        <taxon>ecological metagenomes</taxon>
    </lineage>
</organism>
<dbReference type="GO" id="GO:0003677">
    <property type="term" value="F:DNA binding"/>
    <property type="evidence" value="ECO:0007669"/>
    <property type="project" value="InterPro"/>
</dbReference>
<dbReference type="EMBL" id="CAEZTU010000032">
    <property type="protein sequence ID" value="CAB4579060.1"/>
    <property type="molecule type" value="Genomic_DNA"/>
</dbReference>